<feature type="compositionally biased region" description="Basic and acidic residues" evidence="1">
    <location>
        <begin position="126"/>
        <end position="137"/>
    </location>
</feature>
<gene>
    <name evidence="3" type="ORF">DCF15_17010</name>
</gene>
<accession>A0A2W4X1I4</accession>
<organism evidence="3 4">
    <name type="scientific">Phormidesmis priestleyi</name>
    <dbReference type="NCBI Taxonomy" id="268141"/>
    <lineage>
        <taxon>Bacteria</taxon>
        <taxon>Bacillati</taxon>
        <taxon>Cyanobacteriota</taxon>
        <taxon>Cyanophyceae</taxon>
        <taxon>Leptolyngbyales</taxon>
        <taxon>Leptolyngbyaceae</taxon>
        <taxon>Phormidesmis</taxon>
    </lineage>
</organism>
<evidence type="ECO:0000313" key="4">
    <source>
        <dbReference type="Proteomes" id="UP000249794"/>
    </source>
</evidence>
<dbReference type="AlphaFoldDB" id="A0A2W4X1I4"/>
<feature type="region of interest" description="Disordered" evidence="1">
    <location>
        <begin position="58"/>
        <end position="137"/>
    </location>
</feature>
<protein>
    <recommendedName>
        <fullName evidence="5">Low temperature-induced protein</fullName>
    </recommendedName>
</protein>
<feature type="chain" id="PRO_5016024735" description="Low temperature-induced protein" evidence="2">
    <location>
        <begin position="36"/>
        <end position="137"/>
    </location>
</feature>
<keyword evidence="2" id="KW-0732">Signal</keyword>
<comment type="caution">
    <text evidence="3">The sequence shown here is derived from an EMBL/GenBank/DDBJ whole genome shotgun (WGS) entry which is preliminary data.</text>
</comment>
<proteinExistence type="predicted"/>
<evidence type="ECO:0000313" key="3">
    <source>
        <dbReference type="EMBL" id="PZO49317.1"/>
    </source>
</evidence>
<evidence type="ECO:0000256" key="1">
    <source>
        <dbReference type="SAM" id="MobiDB-lite"/>
    </source>
</evidence>
<evidence type="ECO:0008006" key="5">
    <source>
        <dbReference type="Google" id="ProtNLM"/>
    </source>
</evidence>
<dbReference type="Proteomes" id="UP000249794">
    <property type="component" value="Unassembled WGS sequence"/>
</dbReference>
<evidence type="ECO:0000256" key="2">
    <source>
        <dbReference type="SAM" id="SignalP"/>
    </source>
</evidence>
<reference evidence="3 4" key="2">
    <citation type="submission" date="2018-06" db="EMBL/GenBank/DDBJ databases">
        <title>Metagenomic assembly of (sub)arctic Cyanobacteria and their associated microbiome from non-axenic cultures.</title>
        <authorList>
            <person name="Baurain D."/>
        </authorList>
    </citation>
    <scope>NUCLEOTIDE SEQUENCE [LARGE SCALE GENOMIC DNA]</scope>
    <source>
        <strain evidence="3">ULC027bin1</strain>
    </source>
</reference>
<feature type="signal peptide" evidence="2">
    <location>
        <begin position="1"/>
        <end position="35"/>
    </location>
</feature>
<name>A0A2W4X1I4_9CYAN</name>
<feature type="compositionally biased region" description="Basic and acidic residues" evidence="1">
    <location>
        <begin position="102"/>
        <end position="115"/>
    </location>
</feature>
<dbReference type="EMBL" id="QBMP01000215">
    <property type="protein sequence ID" value="PZO49317.1"/>
    <property type="molecule type" value="Genomic_DNA"/>
</dbReference>
<reference evidence="4" key="1">
    <citation type="submission" date="2018-04" db="EMBL/GenBank/DDBJ databases">
        <authorList>
            <person name="Cornet L."/>
        </authorList>
    </citation>
    <scope>NUCLEOTIDE SEQUENCE [LARGE SCALE GENOMIC DNA]</scope>
</reference>
<sequence>MKTIFSTGLRALKGILLVGLVSFSLWILGLSPAVAADTTDYLNDPGTSQSIERYEAIQPKTDGMNNFEDTDPRRNTQQAEAKGQALKDTAKRRQIQASDPFEPMREALGDAKAELSETADDLQDDVGDKASDFFKRD</sequence>